<dbReference type="SUPFAM" id="SSF56219">
    <property type="entry name" value="DNase I-like"/>
    <property type="match status" value="1"/>
</dbReference>
<evidence type="ECO:0000313" key="3">
    <source>
        <dbReference type="Proteomes" id="UP000054321"/>
    </source>
</evidence>
<dbReference type="Proteomes" id="UP000054321">
    <property type="component" value="Unassembled WGS sequence"/>
</dbReference>
<dbReference type="EMBL" id="KN832883">
    <property type="protein sequence ID" value="KIM96747.1"/>
    <property type="molecule type" value="Genomic_DNA"/>
</dbReference>
<dbReference type="InterPro" id="IPR036691">
    <property type="entry name" value="Endo/exonu/phosph_ase_sf"/>
</dbReference>
<proteinExistence type="predicted"/>
<feature type="compositionally biased region" description="Basic and acidic residues" evidence="1">
    <location>
        <begin position="11"/>
        <end position="24"/>
    </location>
</feature>
<dbReference type="AlphaFoldDB" id="A0A0C3D488"/>
<dbReference type="STRING" id="913774.A0A0C3D488"/>
<gene>
    <name evidence="2" type="ORF">OIDMADRAFT_32665</name>
</gene>
<reference evidence="3" key="2">
    <citation type="submission" date="2015-01" db="EMBL/GenBank/DDBJ databases">
        <title>Evolutionary Origins and Diversification of the Mycorrhizal Mutualists.</title>
        <authorList>
            <consortium name="DOE Joint Genome Institute"/>
            <consortium name="Mycorrhizal Genomics Consortium"/>
            <person name="Kohler A."/>
            <person name="Kuo A."/>
            <person name="Nagy L.G."/>
            <person name="Floudas D."/>
            <person name="Copeland A."/>
            <person name="Barry K.W."/>
            <person name="Cichocki N."/>
            <person name="Veneault-Fourrey C."/>
            <person name="LaButti K."/>
            <person name="Lindquist E.A."/>
            <person name="Lipzen A."/>
            <person name="Lundell T."/>
            <person name="Morin E."/>
            <person name="Murat C."/>
            <person name="Riley R."/>
            <person name="Ohm R."/>
            <person name="Sun H."/>
            <person name="Tunlid A."/>
            <person name="Henrissat B."/>
            <person name="Grigoriev I.V."/>
            <person name="Hibbett D.S."/>
            <person name="Martin F."/>
        </authorList>
    </citation>
    <scope>NUCLEOTIDE SEQUENCE [LARGE SCALE GENOMIC DNA]</scope>
    <source>
        <strain evidence="3">Zn</strain>
    </source>
</reference>
<sequence length="358" mass="39015">MGEGASPTRQSGRERIQTPNARERSMWQLRAGSSDTEDIIEVIDSVPVALQTKRTEINGYLRDRSVAIKVRALAAKAERPLVPALNHSLQEKGINTNIQIKNLTDTIKSLMKGGDDVLASSLLLRGTKTWRSGSRETTIDLVLASEELAISVVRCRAHATEHGSDYRAIETTFGIMTPEPVAEERPLFNNALLHTVPVGGGVQQRTDCLMAAVLDAIHALAPKGQTITLLTAVADDGPNPAAPSLHVLEGSGQAVPRSNPQKKTHWDEFLADDANIWHAAKYLNTDGTTAFNKMPPLKRADETVTVDKVEQAEELLATVFPPLPAAIEDEGLQPHRASIAMPRLTIEEVERRVFEAQS</sequence>
<reference evidence="2 3" key="1">
    <citation type="submission" date="2014-04" db="EMBL/GenBank/DDBJ databases">
        <authorList>
            <consortium name="DOE Joint Genome Institute"/>
            <person name="Kuo A."/>
            <person name="Martino E."/>
            <person name="Perotto S."/>
            <person name="Kohler A."/>
            <person name="Nagy L.G."/>
            <person name="Floudas D."/>
            <person name="Copeland A."/>
            <person name="Barry K.W."/>
            <person name="Cichocki N."/>
            <person name="Veneault-Fourrey C."/>
            <person name="LaButti K."/>
            <person name="Lindquist E.A."/>
            <person name="Lipzen A."/>
            <person name="Lundell T."/>
            <person name="Morin E."/>
            <person name="Murat C."/>
            <person name="Sun H."/>
            <person name="Tunlid A."/>
            <person name="Henrissat B."/>
            <person name="Grigoriev I.V."/>
            <person name="Hibbett D.S."/>
            <person name="Martin F."/>
            <person name="Nordberg H.P."/>
            <person name="Cantor M.N."/>
            <person name="Hua S.X."/>
        </authorList>
    </citation>
    <scope>NUCLEOTIDE SEQUENCE [LARGE SCALE GENOMIC DNA]</scope>
    <source>
        <strain evidence="2 3">Zn</strain>
    </source>
</reference>
<dbReference type="HOGENOM" id="CLU_774098_0_0_1"/>
<feature type="region of interest" description="Disordered" evidence="1">
    <location>
        <begin position="1"/>
        <end position="24"/>
    </location>
</feature>
<organism evidence="2 3">
    <name type="scientific">Oidiodendron maius (strain Zn)</name>
    <dbReference type="NCBI Taxonomy" id="913774"/>
    <lineage>
        <taxon>Eukaryota</taxon>
        <taxon>Fungi</taxon>
        <taxon>Dikarya</taxon>
        <taxon>Ascomycota</taxon>
        <taxon>Pezizomycotina</taxon>
        <taxon>Leotiomycetes</taxon>
        <taxon>Leotiomycetes incertae sedis</taxon>
        <taxon>Myxotrichaceae</taxon>
        <taxon>Oidiodendron</taxon>
    </lineage>
</organism>
<keyword evidence="3" id="KW-1185">Reference proteome</keyword>
<dbReference type="OrthoDB" id="3600088at2759"/>
<accession>A0A0C3D488</accession>
<evidence type="ECO:0008006" key="4">
    <source>
        <dbReference type="Google" id="ProtNLM"/>
    </source>
</evidence>
<name>A0A0C3D488_OIDMZ</name>
<evidence type="ECO:0000256" key="1">
    <source>
        <dbReference type="SAM" id="MobiDB-lite"/>
    </source>
</evidence>
<evidence type="ECO:0000313" key="2">
    <source>
        <dbReference type="EMBL" id="KIM96747.1"/>
    </source>
</evidence>
<dbReference type="Gene3D" id="3.60.10.10">
    <property type="entry name" value="Endonuclease/exonuclease/phosphatase"/>
    <property type="match status" value="1"/>
</dbReference>
<protein>
    <recommendedName>
        <fullName evidence="4">Endonuclease/exonuclease/phosphatase domain-containing protein</fullName>
    </recommendedName>
</protein>
<dbReference type="InParanoid" id="A0A0C3D488"/>